<evidence type="ECO:0000313" key="9">
    <source>
        <dbReference type="Proteomes" id="UP000694565"/>
    </source>
</evidence>
<dbReference type="AlphaFoldDB" id="A0A8C2ZDI2"/>
<evidence type="ECO:0000256" key="5">
    <source>
        <dbReference type="ARBA" id="ARBA00023157"/>
    </source>
</evidence>
<dbReference type="Ensembl" id="ENSCLMT00005026880.1">
    <property type="protein sequence ID" value="ENSCLMP00005025729.1"/>
    <property type="gene ID" value="ENSCLMG00005012611.1"/>
</dbReference>
<dbReference type="Proteomes" id="UP000694565">
    <property type="component" value="Unplaced"/>
</dbReference>
<evidence type="ECO:0000313" key="8">
    <source>
        <dbReference type="Ensembl" id="ENSCLMP00005025729.1"/>
    </source>
</evidence>
<keyword evidence="9" id="KW-1185">Reference proteome</keyword>
<keyword evidence="5" id="KW-1015">Disulfide bond</keyword>
<dbReference type="GO" id="GO:0019838">
    <property type="term" value="F:growth factor binding"/>
    <property type="evidence" value="ECO:0007669"/>
    <property type="project" value="UniProtKB-KW"/>
</dbReference>
<feature type="compositionally biased region" description="Pro residues" evidence="7">
    <location>
        <begin position="146"/>
        <end position="160"/>
    </location>
</feature>
<reference evidence="8" key="1">
    <citation type="submission" date="2025-08" db="UniProtKB">
        <authorList>
            <consortium name="Ensembl"/>
        </authorList>
    </citation>
    <scope>IDENTIFICATION</scope>
</reference>
<keyword evidence="6" id="KW-0340">Growth factor binding</keyword>
<dbReference type="GO" id="GO:0005576">
    <property type="term" value="C:extracellular region"/>
    <property type="evidence" value="ECO:0007669"/>
    <property type="project" value="UniProtKB-SubCell"/>
</dbReference>
<evidence type="ECO:0000256" key="3">
    <source>
        <dbReference type="ARBA" id="ARBA00022525"/>
    </source>
</evidence>
<feature type="region of interest" description="Disordered" evidence="7">
    <location>
        <begin position="122"/>
        <end position="213"/>
    </location>
</feature>
<dbReference type="PANTHER" id="PTHR15258">
    <property type="entry name" value="FGF BINDING PROTEIN-RELATED"/>
    <property type="match status" value="1"/>
</dbReference>
<dbReference type="GeneTree" id="ENSGT00940000154372"/>
<dbReference type="GO" id="GO:0007267">
    <property type="term" value="P:cell-cell signaling"/>
    <property type="evidence" value="ECO:0007669"/>
    <property type="project" value="TreeGrafter"/>
</dbReference>
<evidence type="ECO:0000256" key="6">
    <source>
        <dbReference type="ARBA" id="ARBA00023183"/>
    </source>
</evidence>
<evidence type="ECO:0000256" key="1">
    <source>
        <dbReference type="ARBA" id="ARBA00004613"/>
    </source>
</evidence>
<feature type="compositionally biased region" description="Pro residues" evidence="7">
    <location>
        <begin position="169"/>
        <end position="178"/>
    </location>
</feature>
<dbReference type="PANTHER" id="PTHR15258:SF1">
    <property type="entry name" value="FIBROBLAST GROWTH FACTOR-BINDING PROTEIN 2"/>
    <property type="match status" value="1"/>
</dbReference>
<proteinExistence type="inferred from homology"/>
<feature type="compositionally biased region" description="Polar residues" evidence="7">
    <location>
        <begin position="122"/>
        <end position="132"/>
    </location>
</feature>
<keyword evidence="4" id="KW-0732">Signal</keyword>
<dbReference type="InterPro" id="IPR010510">
    <property type="entry name" value="FGF1-bd"/>
</dbReference>
<accession>A0A8C2ZDI2</accession>
<evidence type="ECO:0000256" key="2">
    <source>
        <dbReference type="ARBA" id="ARBA00008326"/>
    </source>
</evidence>
<evidence type="ECO:0000256" key="4">
    <source>
        <dbReference type="ARBA" id="ARBA00022729"/>
    </source>
</evidence>
<keyword evidence="3" id="KW-0964">Secreted</keyword>
<comment type="subcellular location">
    <subcellularLocation>
        <location evidence="1">Secreted</location>
    </subcellularLocation>
</comment>
<name>A0A8C2ZDI2_CYCLU</name>
<evidence type="ECO:0000256" key="7">
    <source>
        <dbReference type="SAM" id="MobiDB-lite"/>
    </source>
</evidence>
<dbReference type="Pfam" id="PF06473">
    <property type="entry name" value="FGF-BP1"/>
    <property type="match status" value="1"/>
</dbReference>
<comment type="similarity">
    <text evidence="2">Belongs to the fibroblast growth factor-binding protein family.</text>
</comment>
<sequence>HDFVSCLCVRVRYVTTGRTSLAQSERRQNIWDDPITFKTQAQDSCTMSITGQGEFTRLRLSCQSSKRSYWCEYVGRPYTCGPYNKNPRHYFVQMMWGLRKLHNACLAPRQITPHMCRKATEESQMVFSSASFPRSRPEASARTRPAPQPGGPRPPWPTAPTRPGSQPGGPRPPRPTAPTRPGSARQSVRVPPRATPTARAGPPPSTSPTESNAKRVAQRYCWRSLQGICSYFIGLVGQ</sequence>
<organism evidence="8 9">
    <name type="scientific">Cyclopterus lumpus</name>
    <name type="common">Lumpsucker</name>
    <dbReference type="NCBI Taxonomy" id="8103"/>
    <lineage>
        <taxon>Eukaryota</taxon>
        <taxon>Metazoa</taxon>
        <taxon>Chordata</taxon>
        <taxon>Craniata</taxon>
        <taxon>Vertebrata</taxon>
        <taxon>Euteleostomi</taxon>
        <taxon>Actinopterygii</taxon>
        <taxon>Neopterygii</taxon>
        <taxon>Teleostei</taxon>
        <taxon>Neoteleostei</taxon>
        <taxon>Acanthomorphata</taxon>
        <taxon>Eupercaria</taxon>
        <taxon>Perciformes</taxon>
        <taxon>Cottioidei</taxon>
        <taxon>Cottales</taxon>
        <taxon>Cyclopteridae</taxon>
        <taxon>Cyclopterus</taxon>
    </lineage>
</organism>
<feature type="compositionally biased region" description="Low complexity" evidence="7">
    <location>
        <begin position="179"/>
        <end position="200"/>
    </location>
</feature>
<protein>
    <submittedName>
        <fullName evidence="8">Fibroblast growth factor binding protein 2a</fullName>
    </submittedName>
</protein>
<reference evidence="8" key="2">
    <citation type="submission" date="2025-09" db="UniProtKB">
        <authorList>
            <consortium name="Ensembl"/>
        </authorList>
    </citation>
    <scope>IDENTIFICATION</scope>
</reference>